<comment type="caution">
    <text evidence="1">The sequence shown here is derived from an EMBL/GenBank/DDBJ whole genome shotgun (WGS) entry which is preliminary data.</text>
</comment>
<evidence type="ECO:0000313" key="2">
    <source>
        <dbReference type="Proteomes" id="UP000261948"/>
    </source>
</evidence>
<organism evidence="1 2">
    <name type="scientific">Comamonas testosteroni</name>
    <name type="common">Pseudomonas testosteroni</name>
    <dbReference type="NCBI Taxonomy" id="285"/>
    <lineage>
        <taxon>Bacteria</taxon>
        <taxon>Pseudomonadati</taxon>
        <taxon>Pseudomonadota</taxon>
        <taxon>Betaproteobacteria</taxon>
        <taxon>Burkholderiales</taxon>
        <taxon>Comamonadaceae</taxon>
        <taxon>Comamonas</taxon>
    </lineage>
</organism>
<keyword evidence="2" id="KW-1185">Reference proteome</keyword>
<dbReference type="EMBL" id="QURR01000001">
    <property type="protein sequence ID" value="RGE46966.1"/>
    <property type="molecule type" value="Genomic_DNA"/>
</dbReference>
<name>A0A373FS30_COMTE</name>
<dbReference type="OrthoDB" id="6041058at2"/>
<evidence type="ECO:0000313" key="1">
    <source>
        <dbReference type="EMBL" id="RGE46966.1"/>
    </source>
</evidence>
<dbReference type="Pfam" id="PF08875">
    <property type="entry name" value="DUF1833"/>
    <property type="match status" value="1"/>
</dbReference>
<gene>
    <name evidence="1" type="ORF">DZC30_00740</name>
</gene>
<proteinExistence type="predicted"/>
<reference evidence="1 2" key="1">
    <citation type="submission" date="2018-08" db="EMBL/GenBank/DDBJ databases">
        <title>Comamonas testosteroni strain SWCO2.</title>
        <authorList>
            <person name="Jiang N."/>
            <person name="Zhang X.Z."/>
        </authorList>
    </citation>
    <scope>NUCLEOTIDE SEQUENCE [LARGE SCALE GENOMIC DNA]</scope>
    <source>
        <strain evidence="1 2">SWCO2</strain>
    </source>
</reference>
<dbReference type="AlphaFoldDB" id="A0A373FS30"/>
<dbReference type="Proteomes" id="UP000261948">
    <property type="component" value="Unassembled WGS sequence"/>
</dbReference>
<protein>
    <submittedName>
        <fullName evidence="1">DUF1833 domain-containing protein</fullName>
    </submittedName>
</protein>
<dbReference type="InterPro" id="IPR014974">
    <property type="entry name" value="DUF1833"/>
</dbReference>
<accession>A0A373FS30</accession>
<sequence>MSTRKSSRYRRAAQQLAPAERPLVLLELAHALLPEPMCFVNDNQDVLSRGRLYLSSKFEFTWPDDQEGRTPAAALSIGNISGGVGAFFERTHGGRGSVITALQIMRSAPDFIEDELTLDLRNVEVTTKAVTGQLGYDDILNKAAVAYTYRPETAPGLF</sequence>